<dbReference type="InterPro" id="IPR011051">
    <property type="entry name" value="RmlC_Cupin_sf"/>
</dbReference>
<evidence type="ECO:0000259" key="1">
    <source>
        <dbReference type="Pfam" id="PF12973"/>
    </source>
</evidence>
<dbReference type="Proteomes" id="UP000199675">
    <property type="component" value="Unassembled WGS sequence"/>
</dbReference>
<proteinExistence type="predicted"/>
<keyword evidence="3" id="KW-1185">Reference proteome</keyword>
<evidence type="ECO:0000313" key="2">
    <source>
        <dbReference type="EMBL" id="SDW67119.1"/>
    </source>
</evidence>
<gene>
    <name evidence="2" type="ORF">SAMN04487960_103436</name>
</gene>
<evidence type="ECO:0000313" key="3">
    <source>
        <dbReference type="Proteomes" id="UP000199675"/>
    </source>
</evidence>
<reference evidence="2 3" key="1">
    <citation type="submission" date="2016-10" db="EMBL/GenBank/DDBJ databases">
        <authorList>
            <person name="de Groot N.N."/>
        </authorList>
    </citation>
    <scope>NUCLEOTIDE SEQUENCE [LARGE SCALE GENOMIC DNA]</scope>
    <source>
        <strain evidence="2 3">CGMCC 1.7059</strain>
    </source>
</reference>
<dbReference type="CDD" id="cd20303">
    <property type="entry name" value="cupin_ChrR_1"/>
    <property type="match status" value="1"/>
</dbReference>
<feature type="domain" description="ChrR-like cupin" evidence="1">
    <location>
        <begin position="14"/>
        <end position="111"/>
    </location>
</feature>
<protein>
    <submittedName>
        <fullName evidence="2">Anti-ECFsigma factor, ChrR</fullName>
    </submittedName>
</protein>
<dbReference type="SUPFAM" id="SSF51182">
    <property type="entry name" value="RmlC-like cupins"/>
    <property type="match status" value="2"/>
</dbReference>
<dbReference type="AlphaFoldDB" id="A0A1H2VGW9"/>
<name>A0A1H2VGW9_9GAMM</name>
<dbReference type="Gene3D" id="2.60.120.10">
    <property type="entry name" value="Jelly Rolls"/>
    <property type="match status" value="1"/>
</dbReference>
<dbReference type="OrthoDB" id="9801227at2"/>
<dbReference type="RefSeq" id="WP_091812233.1">
    <property type="nucleotide sequence ID" value="NZ_FNNE01000003.1"/>
</dbReference>
<dbReference type="InterPro" id="IPR025979">
    <property type="entry name" value="ChrR-like_cupin_dom"/>
</dbReference>
<organism evidence="2 3">
    <name type="scientific">Marinobacter mobilis</name>
    <dbReference type="NCBI Taxonomy" id="488533"/>
    <lineage>
        <taxon>Bacteria</taxon>
        <taxon>Pseudomonadati</taxon>
        <taxon>Pseudomonadota</taxon>
        <taxon>Gammaproteobacteria</taxon>
        <taxon>Pseudomonadales</taxon>
        <taxon>Marinobacteraceae</taxon>
        <taxon>Marinobacter</taxon>
    </lineage>
</organism>
<dbReference type="InterPro" id="IPR014710">
    <property type="entry name" value="RmlC-like_jellyroll"/>
</dbReference>
<sequence length="220" mass="24095">MLVNADFTRCATKAPEEYRWLASPQSGVERVMLDRIGEEKARATSIVRYAPDSYFPSHQHPGGEEILVLSGIFSDEGGDYPAGWYLRNPPGSSHKPFSADGCTIFVKLRQMSADEGRQVRINTRSPANWGRLEGRETCALFSGAGEAVSLQRIPPGERLFAAPAQSAELLILEGSMLFGNQSFDQGGWIRLPEGRHPEVVASQQGATIYLKLTDSPAVSR</sequence>
<accession>A0A1H2VGW9</accession>
<dbReference type="STRING" id="488533.SAMN04487960_103436"/>
<dbReference type="EMBL" id="FNNE01000003">
    <property type="protein sequence ID" value="SDW67119.1"/>
    <property type="molecule type" value="Genomic_DNA"/>
</dbReference>
<dbReference type="Pfam" id="PF12973">
    <property type="entry name" value="Cupin_7"/>
    <property type="match status" value="1"/>
</dbReference>